<accession>Q22W62</accession>
<evidence type="ECO:0000313" key="5">
    <source>
        <dbReference type="EMBL" id="EAR89555.2"/>
    </source>
</evidence>
<protein>
    <submittedName>
        <fullName evidence="5">Transmembrane protein, putative</fullName>
    </submittedName>
</protein>
<keyword evidence="3" id="KW-0472">Membrane</keyword>
<dbReference type="EMBL" id="GG662820">
    <property type="protein sequence ID" value="EAR89555.2"/>
    <property type="molecule type" value="Genomic_DNA"/>
</dbReference>
<dbReference type="AlphaFoldDB" id="Q22W62"/>
<evidence type="ECO:0000256" key="2">
    <source>
        <dbReference type="SAM" id="MobiDB-lite"/>
    </source>
</evidence>
<keyword evidence="3 5" id="KW-0812">Transmembrane</keyword>
<dbReference type="HOGENOM" id="CLU_611808_0_0_1"/>
<feature type="transmembrane region" description="Helical" evidence="3">
    <location>
        <begin position="458"/>
        <end position="478"/>
    </location>
</feature>
<name>Q22W62_TETTS</name>
<reference evidence="6" key="1">
    <citation type="journal article" date="2006" name="PLoS Biol.">
        <title>Macronuclear genome sequence of the ciliate Tetrahymena thermophila, a model eukaryote.</title>
        <authorList>
            <person name="Eisen J.A."/>
            <person name="Coyne R.S."/>
            <person name="Wu M."/>
            <person name="Wu D."/>
            <person name="Thiagarajan M."/>
            <person name="Wortman J.R."/>
            <person name="Badger J.H."/>
            <person name="Ren Q."/>
            <person name="Amedeo P."/>
            <person name="Jones K.M."/>
            <person name="Tallon L.J."/>
            <person name="Delcher A.L."/>
            <person name="Salzberg S.L."/>
            <person name="Silva J.C."/>
            <person name="Haas B.J."/>
            <person name="Majoros W.H."/>
            <person name="Farzad M."/>
            <person name="Carlton J.M."/>
            <person name="Smith R.K. Jr."/>
            <person name="Garg J."/>
            <person name="Pearlman R.E."/>
            <person name="Karrer K.M."/>
            <person name="Sun L."/>
            <person name="Manning G."/>
            <person name="Elde N.C."/>
            <person name="Turkewitz A.P."/>
            <person name="Asai D.J."/>
            <person name="Wilkes D.E."/>
            <person name="Wang Y."/>
            <person name="Cai H."/>
            <person name="Collins K."/>
            <person name="Stewart B.A."/>
            <person name="Lee S.R."/>
            <person name="Wilamowska K."/>
            <person name="Weinberg Z."/>
            <person name="Ruzzo W.L."/>
            <person name="Wloga D."/>
            <person name="Gaertig J."/>
            <person name="Frankel J."/>
            <person name="Tsao C.-C."/>
            <person name="Gorovsky M.A."/>
            <person name="Keeling P.J."/>
            <person name="Waller R.F."/>
            <person name="Patron N.J."/>
            <person name="Cherry J.M."/>
            <person name="Stover N.A."/>
            <person name="Krieger C.J."/>
            <person name="del Toro C."/>
            <person name="Ryder H.F."/>
            <person name="Williamson S.C."/>
            <person name="Barbeau R.A."/>
            <person name="Hamilton E.P."/>
            <person name="Orias E."/>
        </authorList>
    </citation>
    <scope>NUCLEOTIDE SEQUENCE [LARGE SCALE GENOMIC DNA]</scope>
    <source>
        <strain evidence="6">SB210</strain>
    </source>
</reference>
<evidence type="ECO:0000313" key="6">
    <source>
        <dbReference type="Proteomes" id="UP000009168"/>
    </source>
</evidence>
<dbReference type="InParanoid" id="Q22W62"/>
<feature type="transmembrane region" description="Helical" evidence="3">
    <location>
        <begin position="524"/>
        <end position="541"/>
    </location>
</feature>
<evidence type="ECO:0000256" key="3">
    <source>
        <dbReference type="SAM" id="Phobius"/>
    </source>
</evidence>
<proteinExistence type="predicted"/>
<feature type="transmembrane region" description="Helical" evidence="3">
    <location>
        <begin position="553"/>
        <end position="575"/>
    </location>
</feature>
<keyword evidence="4" id="KW-0732">Signal</keyword>
<feature type="coiled-coil region" evidence="1">
    <location>
        <begin position="342"/>
        <end position="374"/>
    </location>
</feature>
<feature type="compositionally biased region" description="Polar residues" evidence="2">
    <location>
        <begin position="292"/>
        <end position="303"/>
    </location>
</feature>
<dbReference type="KEGG" id="tet:TTHERM_00160700"/>
<feature type="compositionally biased region" description="Low complexity" evidence="2">
    <location>
        <begin position="304"/>
        <end position="318"/>
    </location>
</feature>
<feature type="signal peptide" evidence="4">
    <location>
        <begin position="1"/>
        <end position="20"/>
    </location>
</feature>
<keyword evidence="1" id="KW-0175">Coiled coil</keyword>
<dbReference type="GeneID" id="7833995"/>
<keyword evidence="3" id="KW-1133">Transmembrane helix</keyword>
<keyword evidence="6" id="KW-1185">Reference proteome</keyword>
<feature type="transmembrane region" description="Helical" evidence="3">
    <location>
        <begin position="484"/>
        <end position="512"/>
    </location>
</feature>
<sequence>MNKFIITILMLLAVSSATQAEFLQQSQQNQNNTINHESSNQKQIMLNKLNEIERVAVINIIDKNDQNCSELQLKIQFNVQNESFKGIQDICQEFVSQLNTFLEMQTQNQQIKITPKATFDNKCYLAFDQQNKNKKLINTKNNSEICQVAKNEAKNYLKSLRAEQYLSFLGYSLRDNNYYIQLDQTNQQYTTINIDQIDLEISKNNKIFEQDLDKRILQDTASNSGSIFKNAKDQDDSSDIFVQQHFRTCLGNLGILLFVSHTVMYFALQGDDKDIPIKKESIFDQPYLSFSRQQSQIQENGQDNRPNIQNSNNVPNQNQDEQLHQLNQFSNVHNRISSEIIQNNINNHIENHNNQAQNQQQQLVEINLNNLNNNIIIDNNNNININNNNNNNQIQIDLENNRSIQRNNSQYNQNRVFPAQQNQNNPDIRIKYNSKIIFLHARYAYYKKIENTPRWMRIFFIFVYMSIFQMILSIFLQQKFSQNIYLFIIVNALTWLGVYLYSGIFYLIFYIISPQDRENNKCSKYFIIFLIYVLNLLYVTSNYTRTQQDSSRLFYWPILYLLIDQFAIDYVFLYISMKYSLIRYAKLFSIKASPNQ</sequence>
<feature type="chain" id="PRO_5004201382" evidence="4">
    <location>
        <begin position="21"/>
        <end position="596"/>
    </location>
</feature>
<evidence type="ECO:0000256" key="4">
    <source>
        <dbReference type="SAM" id="SignalP"/>
    </source>
</evidence>
<dbReference type="Proteomes" id="UP000009168">
    <property type="component" value="Unassembled WGS sequence"/>
</dbReference>
<gene>
    <name evidence="5" type="ORF">TTHERM_00160700</name>
</gene>
<dbReference type="RefSeq" id="XP_001009800.2">
    <property type="nucleotide sequence ID" value="XM_001009800.2"/>
</dbReference>
<feature type="region of interest" description="Disordered" evidence="2">
    <location>
        <begin position="292"/>
        <end position="318"/>
    </location>
</feature>
<organism evidence="5 6">
    <name type="scientific">Tetrahymena thermophila (strain SB210)</name>
    <dbReference type="NCBI Taxonomy" id="312017"/>
    <lineage>
        <taxon>Eukaryota</taxon>
        <taxon>Sar</taxon>
        <taxon>Alveolata</taxon>
        <taxon>Ciliophora</taxon>
        <taxon>Intramacronucleata</taxon>
        <taxon>Oligohymenophorea</taxon>
        <taxon>Hymenostomatida</taxon>
        <taxon>Tetrahymenina</taxon>
        <taxon>Tetrahymenidae</taxon>
        <taxon>Tetrahymena</taxon>
    </lineage>
</organism>
<evidence type="ECO:0000256" key="1">
    <source>
        <dbReference type="SAM" id="Coils"/>
    </source>
</evidence>